<feature type="transmembrane region" description="Helical" evidence="1">
    <location>
        <begin position="48"/>
        <end position="66"/>
    </location>
</feature>
<dbReference type="Proteomes" id="UP000076519">
    <property type="component" value="Unassembled WGS sequence"/>
</dbReference>
<dbReference type="EMBL" id="LIYF01000001">
    <property type="protein sequence ID" value="KZK08583.1"/>
    <property type="molecule type" value="Genomic_DNA"/>
</dbReference>
<feature type="transmembrane region" description="Helical" evidence="1">
    <location>
        <begin position="75"/>
        <end position="96"/>
    </location>
</feature>
<gene>
    <name evidence="2" type="ORF">AB996_0020</name>
</gene>
<feature type="transmembrane region" description="Helical" evidence="1">
    <location>
        <begin position="7"/>
        <end position="28"/>
    </location>
</feature>
<evidence type="ECO:0000313" key="2">
    <source>
        <dbReference type="EMBL" id="KZK08583.1"/>
    </source>
</evidence>
<reference evidence="2 3" key="1">
    <citation type="submission" date="2015-08" db="EMBL/GenBank/DDBJ databases">
        <title>Draft Genome Sequences of 11 Lactococcus lactis subspecies cremoris strains.</title>
        <authorList>
            <person name="Wels M."/>
            <person name="Backus L."/>
            <person name="Boekhorst J."/>
            <person name="Dijkstra A."/>
            <person name="Beerthuizen M."/>
            <person name="Siezen R."/>
            <person name="Bachmann H."/>
            <person name="Van Hijum S."/>
        </authorList>
    </citation>
    <scope>NUCLEOTIDE SEQUENCE [LARGE SCALE GENOMIC DNA]</scope>
    <source>
        <strain evidence="2 3">KW10</strain>
    </source>
</reference>
<dbReference type="RefSeq" id="WP_331199831.1">
    <property type="nucleotide sequence ID" value="NZ_LIYF01000001.1"/>
</dbReference>
<keyword evidence="1" id="KW-0472">Membrane</keyword>
<dbReference type="PANTHER" id="PTHR40078:SF1">
    <property type="entry name" value="INTEGRAL MEMBRANE PROTEIN"/>
    <property type="match status" value="1"/>
</dbReference>
<protein>
    <submittedName>
        <fullName evidence="2">Uncharacterized protein</fullName>
    </submittedName>
</protein>
<proteinExistence type="predicted"/>
<dbReference type="PATRIC" id="fig|1359.32.peg.2100"/>
<organism evidence="2 3">
    <name type="scientific">Lactococcus lactis subsp. cremoris</name>
    <name type="common">Streptococcus cremoris</name>
    <dbReference type="NCBI Taxonomy" id="1359"/>
    <lineage>
        <taxon>Bacteria</taxon>
        <taxon>Bacillati</taxon>
        <taxon>Bacillota</taxon>
        <taxon>Bacilli</taxon>
        <taxon>Lactobacillales</taxon>
        <taxon>Streptococcaceae</taxon>
        <taxon>Lactococcus</taxon>
    </lineage>
</organism>
<name>A0A161U318_LACLC</name>
<dbReference type="InterPro" id="IPR038750">
    <property type="entry name" value="YczE/YyaS-like"/>
</dbReference>
<dbReference type="AlphaFoldDB" id="A0A161U318"/>
<comment type="caution">
    <text evidence="2">The sequence shown here is derived from an EMBL/GenBank/DDBJ whole genome shotgun (WGS) entry which is preliminary data.</text>
</comment>
<feature type="transmembrane region" description="Helical" evidence="1">
    <location>
        <begin position="153"/>
        <end position="171"/>
    </location>
</feature>
<keyword evidence="1" id="KW-1133">Transmembrane helix</keyword>
<feature type="transmembrane region" description="Helical" evidence="1">
    <location>
        <begin position="102"/>
        <end position="123"/>
    </location>
</feature>
<feature type="transmembrane region" description="Helical" evidence="1">
    <location>
        <begin position="177"/>
        <end position="194"/>
    </location>
</feature>
<sequence>MKSKKYLLSFLYYMVAAFGISLTIKAAVGVSSFNSMNVAISELTKIEVGTITTLVNLLFLIACFFIEKNKKIPEYLFMMVSLVCFGSVINFFLYHLLFKVQIGSYFLSIIVFIVGTIIAGYGTGRSLYYGILKFPIEKCCILLVEKYNKSFSYYRYGVDIVSILISLSISLVFKFPIYIREGTILSFILLTFVINKTKNKTYGYVKNIKNKLSRKI</sequence>
<dbReference type="PANTHER" id="PTHR40078">
    <property type="entry name" value="INTEGRAL MEMBRANE PROTEIN-RELATED"/>
    <property type="match status" value="1"/>
</dbReference>
<accession>A0A161U318</accession>
<dbReference type="Pfam" id="PF19700">
    <property type="entry name" value="DUF6198"/>
    <property type="match status" value="1"/>
</dbReference>
<keyword evidence="1" id="KW-0812">Transmembrane</keyword>
<evidence type="ECO:0000313" key="3">
    <source>
        <dbReference type="Proteomes" id="UP000076519"/>
    </source>
</evidence>
<evidence type="ECO:0000256" key="1">
    <source>
        <dbReference type="SAM" id="Phobius"/>
    </source>
</evidence>